<proteinExistence type="predicted"/>
<dbReference type="EMBL" id="CAGS01000336">
    <property type="protein sequence ID" value="CCF84826.1"/>
    <property type="molecule type" value="Genomic_DNA"/>
</dbReference>
<name>I4EJG4_9BACT</name>
<dbReference type="InterPro" id="IPR007055">
    <property type="entry name" value="BON_dom"/>
</dbReference>
<organism evidence="3 4">
    <name type="scientific">Nitrolancea hollandica Lb</name>
    <dbReference type="NCBI Taxonomy" id="1129897"/>
    <lineage>
        <taxon>Bacteria</taxon>
        <taxon>Pseudomonadati</taxon>
        <taxon>Thermomicrobiota</taxon>
        <taxon>Thermomicrobia</taxon>
        <taxon>Sphaerobacterales</taxon>
        <taxon>Sphaerobacterineae</taxon>
        <taxon>Sphaerobacteraceae</taxon>
        <taxon>Nitrolancea</taxon>
    </lineage>
</organism>
<feature type="domain" description="BON" evidence="2">
    <location>
        <begin position="7"/>
        <end position="75"/>
    </location>
</feature>
<evidence type="ECO:0000259" key="2">
    <source>
        <dbReference type="PROSITE" id="PS50914"/>
    </source>
</evidence>
<keyword evidence="4" id="KW-1185">Reference proteome</keyword>
<evidence type="ECO:0000313" key="4">
    <source>
        <dbReference type="Proteomes" id="UP000004221"/>
    </source>
</evidence>
<feature type="domain" description="BON" evidence="2">
    <location>
        <begin position="155"/>
        <end position="222"/>
    </location>
</feature>
<comment type="caution">
    <text evidence="3">The sequence shown here is derived from an EMBL/GenBank/DDBJ whole genome shotgun (WGS) entry which is preliminary data.</text>
</comment>
<dbReference type="Gene3D" id="3.30.1340.30">
    <property type="match status" value="3"/>
</dbReference>
<dbReference type="RefSeq" id="WP_008479287.1">
    <property type="nucleotide sequence ID" value="NZ_CAGS01000336.1"/>
</dbReference>
<keyword evidence="1" id="KW-0732">Signal</keyword>
<evidence type="ECO:0000256" key="1">
    <source>
        <dbReference type="ARBA" id="ARBA00022729"/>
    </source>
</evidence>
<dbReference type="Proteomes" id="UP000004221">
    <property type="component" value="Unassembled WGS sequence"/>
</dbReference>
<dbReference type="Pfam" id="PF04972">
    <property type="entry name" value="BON"/>
    <property type="match status" value="3"/>
</dbReference>
<gene>
    <name evidence="3" type="ORF">NITHO_4000008</name>
</gene>
<dbReference type="OrthoDB" id="870892at2"/>
<dbReference type="PROSITE" id="PS50914">
    <property type="entry name" value="BON"/>
    <property type="match status" value="3"/>
</dbReference>
<dbReference type="PANTHER" id="PTHR34606:SF4">
    <property type="entry name" value="OUTER MEMBRANE LIPOPROTEIN DOLP"/>
    <property type="match status" value="1"/>
</dbReference>
<dbReference type="PANTHER" id="PTHR34606">
    <property type="entry name" value="BON DOMAIN-CONTAINING PROTEIN"/>
    <property type="match status" value="1"/>
</dbReference>
<reference evidence="3 4" key="1">
    <citation type="journal article" date="2012" name="ISME J.">
        <title>Nitrification expanded: discovery, physiology and genomics of a nitrite-oxidizing bacterium from the phylum Chloroflexi.</title>
        <authorList>
            <person name="Sorokin D.Y."/>
            <person name="Lucker S."/>
            <person name="Vejmelkova D."/>
            <person name="Kostrikina N.A."/>
            <person name="Kleerebezem R."/>
            <person name="Rijpstra W.I."/>
            <person name="Damste J.S."/>
            <person name="Le Paslier D."/>
            <person name="Muyzer G."/>
            <person name="Wagner M."/>
            <person name="van Loosdrecht M.C."/>
            <person name="Daims H."/>
        </authorList>
    </citation>
    <scope>NUCLEOTIDE SEQUENCE [LARGE SCALE GENOMIC DNA]</scope>
    <source>
        <strain evidence="4">none</strain>
    </source>
</reference>
<feature type="domain" description="BON" evidence="2">
    <location>
        <begin position="81"/>
        <end position="150"/>
    </location>
</feature>
<dbReference type="InterPro" id="IPR014004">
    <property type="entry name" value="Transpt-assoc_nodulatn_dom_bac"/>
</dbReference>
<dbReference type="InterPro" id="IPR051686">
    <property type="entry name" value="Lipoprotein_DolP"/>
</dbReference>
<sequence length="222" mass="23749">MADEAVADVAIQEDVLAELEWDPEVQVTEVGVTVEKGVVTLTGTVETAAGKMAAEQAASRVTGVRAVANEIIVKQLGGGPTDTEIATAAADALERNRAIPAERIDIEVTGGGRVTLRGQVDWQFQRADAADAIRHLAGVRTVTNLITVQPQTRATAWDIQSGIERAFLRHAQLGAEQIQVRVDGGHVTLTGTARSFAERRIAEETAWRAPGVTQVTNKIRVR</sequence>
<protein>
    <submittedName>
        <fullName evidence="3">Osmotically inducible protein Y domain protein</fullName>
    </submittedName>
</protein>
<dbReference type="SMART" id="SM00749">
    <property type="entry name" value="BON"/>
    <property type="match status" value="3"/>
</dbReference>
<dbReference type="AlphaFoldDB" id="I4EJG4"/>
<evidence type="ECO:0000313" key="3">
    <source>
        <dbReference type="EMBL" id="CCF84826.1"/>
    </source>
</evidence>
<accession>I4EJG4</accession>